<dbReference type="AlphaFoldDB" id="A0AAW0B9I9"/>
<dbReference type="Proteomes" id="UP001362999">
    <property type="component" value="Unassembled WGS sequence"/>
</dbReference>
<evidence type="ECO:0000256" key="2">
    <source>
        <dbReference type="ARBA" id="ARBA00023002"/>
    </source>
</evidence>
<evidence type="ECO:0000313" key="3">
    <source>
        <dbReference type="EMBL" id="KAK7022391.1"/>
    </source>
</evidence>
<organism evidence="3 4">
    <name type="scientific">Favolaschia claudopus</name>
    <dbReference type="NCBI Taxonomy" id="2862362"/>
    <lineage>
        <taxon>Eukaryota</taxon>
        <taxon>Fungi</taxon>
        <taxon>Dikarya</taxon>
        <taxon>Basidiomycota</taxon>
        <taxon>Agaricomycotina</taxon>
        <taxon>Agaricomycetes</taxon>
        <taxon>Agaricomycetidae</taxon>
        <taxon>Agaricales</taxon>
        <taxon>Marasmiineae</taxon>
        <taxon>Mycenaceae</taxon>
        <taxon>Favolaschia</taxon>
    </lineage>
</organism>
<evidence type="ECO:0000256" key="1">
    <source>
        <dbReference type="ARBA" id="ARBA00006484"/>
    </source>
</evidence>
<dbReference type="EMBL" id="JAWWNJ010000037">
    <property type="protein sequence ID" value="KAK7022391.1"/>
    <property type="molecule type" value="Genomic_DNA"/>
</dbReference>
<comment type="caution">
    <text evidence="3">The sequence shown here is derived from an EMBL/GenBank/DDBJ whole genome shotgun (WGS) entry which is preliminary data.</text>
</comment>
<dbReference type="InterPro" id="IPR036291">
    <property type="entry name" value="NAD(P)-bd_dom_sf"/>
</dbReference>
<keyword evidence="2" id="KW-0560">Oxidoreductase</keyword>
<accession>A0AAW0B9I9</accession>
<dbReference type="PANTHER" id="PTHR24320:SF283">
    <property type="entry name" value="RETINOL DEHYDROGENASE 11"/>
    <property type="match status" value="1"/>
</dbReference>
<protein>
    <submittedName>
        <fullName evidence="3">Short-chain dehydrogenase/reductase family protein</fullName>
    </submittedName>
</protein>
<dbReference type="SUPFAM" id="SSF51735">
    <property type="entry name" value="NAD(P)-binding Rossmann-fold domains"/>
    <property type="match status" value="1"/>
</dbReference>
<evidence type="ECO:0000313" key="4">
    <source>
        <dbReference type="Proteomes" id="UP001362999"/>
    </source>
</evidence>
<dbReference type="GO" id="GO:0016491">
    <property type="term" value="F:oxidoreductase activity"/>
    <property type="evidence" value="ECO:0007669"/>
    <property type="project" value="UniProtKB-KW"/>
</dbReference>
<dbReference type="Gene3D" id="3.40.50.720">
    <property type="entry name" value="NAD(P)-binding Rossmann-like Domain"/>
    <property type="match status" value="1"/>
</dbReference>
<gene>
    <name evidence="3" type="ORF">R3P38DRAFT_2960812</name>
</gene>
<keyword evidence="4" id="KW-1185">Reference proteome</keyword>
<proteinExistence type="inferred from homology"/>
<name>A0AAW0B9I9_9AGAR</name>
<comment type="similarity">
    <text evidence="1">Belongs to the short-chain dehydrogenases/reductases (SDR) family.</text>
</comment>
<dbReference type="Pfam" id="PF00106">
    <property type="entry name" value="adh_short"/>
    <property type="match status" value="1"/>
</dbReference>
<reference evidence="3 4" key="1">
    <citation type="journal article" date="2024" name="J Genomics">
        <title>Draft genome sequencing and assembly of Favolaschia claudopus CIRM-BRFM 2984 isolated from oak limbs.</title>
        <authorList>
            <person name="Navarro D."/>
            <person name="Drula E."/>
            <person name="Chaduli D."/>
            <person name="Cazenave R."/>
            <person name="Ahrendt S."/>
            <person name="Wang J."/>
            <person name="Lipzen A."/>
            <person name="Daum C."/>
            <person name="Barry K."/>
            <person name="Grigoriev I.V."/>
            <person name="Favel A."/>
            <person name="Rosso M.N."/>
            <person name="Martin F."/>
        </authorList>
    </citation>
    <scope>NUCLEOTIDE SEQUENCE [LARGE SCALE GENOMIC DNA]</scope>
    <source>
        <strain evidence="3 4">CIRM-BRFM 2984</strain>
    </source>
</reference>
<dbReference type="InterPro" id="IPR002347">
    <property type="entry name" value="SDR_fam"/>
</dbReference>
<dbReference type="PANTHER" id="PTHR24320">
    <property type="entry name" value="RETINOL DEHYDROGENASE"/>
    <property type="match status" value="1"/>
</dbReference>
<sequence length="324" mass="34999">MSLPTFSFSTTAEEVADTFASKIRGKNVLMTGTSLNGIGYETARVIAKYANLVIITGYNLERLKLSQEALKKDVPGAQIRPLILDLSSLAAVRKAAAEVNAYSEPLHILIHNAAHGGGDFKLTADGLEIQMATAQFGPFLLTKLLAPKLIAVGSTSFTPRVVFVSSEAHLMGPGVDLDNLAHPTPENYTTMGTYCQAKAANILFASELARRSGGKIKAYSLHPGTIYANMMQKEHNRADLVSFGVLNPDGTPNKDSKFPFKTFGEGAATTLVAAFDTRLEDQSGSFLWDCVLANEKIAPHSADPETAKKLWDISEEIVNEKFTF</sequence>